<evidence type="ECO:0000313" key="2">
    <source>
        <dbReference type="EMBL" id="KAK5852462.1"/>
    </source>
</evidence>
<dbReference type="EMBL" id="JAUZQC010000021">
    <property type="protein sequence ID" value="KAK5852462.1"/>
    <property type="molecule type" value="Genomic_DNA"/>
</dbReference>
<feature type="region of interest" description="Disordered" evidence="1">
    <location>
        <begin position="13"/>
        <end position="33"/>
    </location>
</feature>
<accession>A0AAN8AEX4</accession>
<reference evidence="2 3" key="2">
    <citation type="journal article" date="2023" name="Mol. Biol. Evol.">
        <title>Genomics of Secondarily Temperate Adaptation in the Only Non-Antarctic Icefish.</title>
        <authorList>
            <person name="Rivera-Colon A.G."/>
            <person name="Rayamajhi N."/>
            <person name="Minhas B.F."/>
            <person name="Madrigal G."/>
            <person name="Bilyk K.T."/>
            <person name="Yoon V."/>
            <person name="Hune M."/>
            <person name="Gregory S."/>
            <person name="Cheng C.H.C."/>
            <person name="Catchen J.M."/>
        </authorList>
    </citation>
    <scope>NUCLEOTIDE SEQUENCE [LARGE SCALE GENOMIC DNA]</scope>
    <source>
        <strain evidence="2">JMC-PN-2008</strain>
    </source>
</reference>
<protein>
    <submittedName>
        <fullName evidence="2">Uncharacterized protein</fullName>
    </submittedName>
</protein>
<evidence type="ECO:0000313" key="3">
    <source>
        <dbReference type="Proteomes" id="UP001346869"/>
    </source>
</evidence>
<proteinExistence type="predicted"/>
<keyword evidence="3" id="KW-1185">Reference proteome</keyword>
<comment type="caution">
    <text evidence="2">The sequence shown here is derived from an EMBL/GenBank/DDBJ whole genome shotgun (WGS) entry which is preliminary data.</text>
</comment>
<gene>
    <name evidence="2" type="ORF">PBY51_023928</name>
</gene>
<feature type="compositionally biased region" description="Polar residues" evidence="1">
    <location>
        <begin position="19"/>
        <end position="33"/>
    </location>
</feature>
<dbReference type="Proteomes" id="UP001346869">
    <property type="component" value="Unassembled WGS sequence"/>
</dbReference>
<evidence type="ECO:0000256" key="1">
    <source>
        <dbReference type="SAM" id="MobiDB-lite"/>
    </source>
</evidence>
<name>A0AAN8AEX4_ELEMC</name>
<reference evidence="2 3" key="1">
    <citation type="journal article" date="2023" name="Genes (Basel)">
        <title>Chromosome-Level Genome Assembly and Circadian Gene Repertoire of the Patagonia Blennie Eleginops maclovinus-The Closest Ancestral Proxy of Antarctic Cryonotothenioids.</title>
        <authorList>
            <person name="Cheng C.C."/>
            <person name="Rivera-Colon A.G."/>
            <person name="Minhas B.F."/>
            <person name="Wilson L."/>
            <person name="Rayamajhi N."/>
            <person name="Vargas-Chacoff L."/>
            <person name="Catchen J.M."/>
        </authorList>
    </citation>
    <scope>NUCLEOTIDE SEQUENCE [LARGE SCALE GENOMIC DNA]</scope>
    <source>
        <strain evidence="2">JMC-PN-2008</strain>
    </source>
</reference>
<sequence>MMSLTGNAHLAVKAVAQPHQRSSGSLRQLAQNLHSDLRNKSETFITKTQLSPAPQSVSNNDIKCSFTLD</sequence>
<dbReference type="AlphaFoldDB" id="A0AAN8AEX4"/>
<organism evidence="2 3">
    <name type="scientific">Eleginops maclovinus</name>
    <name type="common">Patagonian blennie</name>
    <name type="synonym">Eleginus maclovinus</name>
    <dbReference type="NCBI Taxonomy" id="56733"/>
    <lineage>
        <taxon>Eukaryota</taxon>
        <taxon>Metazoa</taxon>
        <taxon>Chordata</taxon>
        <taxon>Craniata</taxon>
        <taxon>Vertebrata</taxon>
        <taxon>Euteleostomi</taxon>
        <taxon>Actinopterygii</taxon>
        <taxon>Neopterygii</taxon>
        <taxon>Teleostei</taxon>
        <taxon>Neoteleostei</taxon>
        <taxon>Acanthomorphata</taxon>
        <taxon>Eupercaria</taxon>
        <taxon>Perciformes</taxon>
        <taxon>Notothenioidei</taxon>
        <taxon>Eleginopidae</taxon>
        <taxon>Eleginops</taxon>
    </lineage>
</organism>